<evidence type="ECO:0000313" key="1">
    <source>
        <dbReference type="EMBL" id="PPJ61491.1"/>
    </source>
</evidence>
<comment type="caution">
    <text evidence="1">The sequence shown here is derived from an EMBL/GenBank/DDBJ whole genome shotgun (WGS) entry which is preliminary data.</text>
</comment>
<proteinExistence type="predicted"/>
<dbReference type="Proteomes" id="UP000239589">
    <property type="component" value="Unassembled WGS sequence"/>
</dbReference>
<dbReference type="AlphaFoldDB" id="A0A2S6CP46"/>
<dbReference type="EMBL" id="PGEM01000222">
    <property type="protein sequence ID" value="PPJ61491.1"/>
    <property type="molecule type" value="Genomic_DNA"/>
</dbReference>
<protein>
    <submittedName>
        <fullName evidence="1">CopG family transcriptional regulator</fullName>
    </submittedName>
</protein>
<sequence>MAQKNKVGITLSDETLERLIKECEESGLSKSQYITFLINQKSLSEKEDKRVKA</sequence>
<evidence type="ECO:0000313" key="2">
    <source>
        <dbReference type="Proteomes" id="UP000239589"/>
    </source>
</evidence>
<dbReference type="GO" id="GO:0003677">
    <property type="term" value="F:DNA binding"/>
    <property type="evidence" value="ECO:0007669"/>
    <property type="project" value="UniProtKB-KW"/>
</dbReference>
<dbReference type="GO" id="GO:0005737">
    <property type="term" value="C:cytoplasm"/>
    <property type="evidence" value="ECO:0007669"/>
    <property type="project" value="UniProtKB-SubCell"/>
</dbReference>
<accession>A0A2S6CP46</accession>
<name>A0A2S6CP46_9CYAN</name>
<dbReference type="GO" id="GO:0006355">
    <property type="term" value="P:regulation of DNA-templated transcription"/>
    <property type="evidence" value="ECO:0007669"/>
    <property type="project" value="InterPro"/>
</dbReference>
<dbReference type="InterPro" id="IPR013321">
    <property type="entry name" value="Arc_rbn_hlx_hlx"/>
</dbReference>
<keyword evidence="2" id="KW-1185">Reference proteome</keyword>
<organism evidence="1 2">
    <name type="scientific">Cuspidothrix issatschenkoi CHARLIE-1</name>
    <dbReference type="NCBI Taxonomy" id="2052836"/>
    <lineage>
        <taxon>Bacteria</taxon>
        <taxon>Bacillati</taxon>
        <taxon>Cyanobacteriota</taxon>
        <taxon>Cyanophyceae</taxon>
        <taxon>Nostocales</taxon>
        <taxon>Aphanizomenonaceae</taxon>
        <taxon>Cuspidothrix</taxon>
    </lineage>
</organism>
<dbReference type="Gene3D" id="1.10.1220.10">
    <property type="entry name" value="Met repressor-like"/>
    <property type="match status" value="1"/>
</dbReference>
<dbReference type="InterPro" id="IPR010985">
    <property type="entry name" value="Ribbon_hlx_hlx"/>
</dbReference>
<reference evidence="1 2" key="1">
    <citation type="submission" date="2018-02" db="EMBL/GenBank/DDBJ databases">
        <title>Discovery of a pederin family compound in a non-symbiotic bloom-forming cyanobacterium.</title>
        <authorList>
            <person name="Kust A."/>
            <person name="Mares J."/>
            <person name="Jokela J."/>
            <person name="Urajova P."/>
            <person name="Hajek J."/>
            <person name="Saurav K."/>
            <person name="Voracova K."/>
            <person name="Fewer D.P."/>
            <person name="Haapaniemi E."/>
            <person name="Permi P."/>
            <person name="Rehakova K."/>
            <person name="Sivonen K."/>
            <person name="Hrouzek P."/>
        </authorList>
    </citation>
    <scope>NUCLEOTIDE SEQUENCE [LARGE SCALE GENOMIC DNA]</scope>
    <source>
        <strain evidence="1 2">CHARLIE-1</strain>
    </source>
</reference>
<dbReference type="SUPFAM" id="SSF47598">
    <property type="entry name" value="Ribbon-helix-helix"/>
    <property type="match status" value="1"/>
</dbReference>
<gene>
    <name evidence="1" type="ORF">CUN59_20645</name>
</gene>